<feature type="modified residue" description="Phosphohistidine" evidence="14">
    <location>
        <position position="47"/>
    </location>
</feature>
<keyword evidence="8" id="KW-0808">Transferase</keyword>
<evidence type="ECO:0000259" key="15">
    <source>
        <dbReference type="PROSITE" id="PS50109"/>
    </source>
</evidence>
<dbReference type="CDD" id="cd00088">
    <property type="entry name" value="HPT"/>
    <property type="match status" value="1"/>
</dbReference>
<comment type="subcellular location">
    <subcellularLocation>
        <location evidence="2">Cytoplasm</location>
    </subcellularLocation>
</comment>
<evidence type="ECO:0000259" key="17">
    <source>
        <dbReference type="PROSITE" id="PS50894"/>
    </source>
</evidence>
<dbReference type="Gene3D" id="1.20.120.160">
    <property type="entry name" value="HPT domain"/>
    <property type="match status" value="1"/>
</dbReference>
<dbReference type="InterPro" id="IPR005467">
    <property type="entry name" value="His_kinase_dom"/>
</dbReference>
<dbReference type="PANTHER" id="PTHR43395">
    <property type="entry name" value="SENSOR HISTIDINE KINASE CHEA"/>
    <property type="match status" value="1"/>
</dbReference>
<name>F6BK09_THEXL</name>
<evidence type="ECO:0000256" key="7">
    <source>
        <dbReference type="ARBA" id="ARBA00022553"/>
    </source>
</evidence>
<dbReference type="InterPro" id="IPR037006">
    <property type="entry name" value="CheA-like_homodim_sf"/>
</dbReference>
<dbReference type="InterPro" id="IPR036890">
    <property type="entry name" value="HATPase_C_sf"/>
</dbReference>
<dbReference type="KEGG" id="txy:Thexy_2014"/>
<comment type="function">
    <text evidence="13">Involved in the transmission of sensory signals from the chemoreceptors to the flagellar motors. CheA is autophosphorylated; it can transfer its phosphate group to either CheB or CheY.</text>
</comment>
<accession>F6BK09</accession>
<keyword evidence="5" id="KW-0963">Cytoplasm</keyword>
<dbReference type="CDD" id="cd16916">
    <property type="entry name" value="HATPase_CheA-like"/>
    <property type="match status" value="1"/>
</dbReference>
<dbReference type="GO" id="GO:0005524">
    <property type="term" value="F:ATP binding"/>
    <property type="evidence" value="ECO:0007669"/>
    <property type="project" value="UniProtKB-KW"/>
</dbReference>
<dbReference type="EC" id="2.7.13.3" evidence="3"/>
<keyword evidence="19" id="KW-1185">Reference proteome</keyword>
<protein>
    <recommendedName>
        <fullName evidence="4">Chemotaxis protein CheA</fullName>
        <ecNumber evidence="3">2.7.13.3</ecNumber>
    </recommendedName>
</protein>
<evidence type="ECO:0000256" key="5">
    <source>
        <dbReference type="ARBA" id="ARBA00022490"/>
    </source>
</evidence>
<evidence type="ECO:0000256" key="3">
    <source>
        <dbReference type="ARBA" id="ARBA00012438"/>
    </source>
</evidence>
<evidence type="ECO:0000256" key="11">
    <source>
        <dbReference type="ARBA" id="ARBA00022840"/>
    </source>
</evidence>
<dbReference type="PROSITE" id="PS50109">
    <property type="entry name" value="HIS_KIN"/>
    <property type="match status" value="1"/>
</dbReference>
<feature type="domain" description="Histidine kinase" evidence="15">
    <location>
        <begin position="277"/>
        <end position="535"/>
    </location>
</feature>
<dbReference type="SUPFAM" id="SSF47226">
    <property type="entry name" value="Histidine-containing phosphotransfer domain, HPT domain"/>
    <property type="match status" value="1"/>
</dbReference>
<dbReference type="InterPro" id="IPR003594">
    <property type="entry name" value="HATPase_dom"/>
</dbReference>
<dbReference type="InterPro" id="IPR051315">
    <property type="entry name" value="Bact_Chemotaxis_CheA"/>
</dbReference>
<evidence type="ECO:0000256" key="13">
    <source>
        <dbReference type="ARBA" id="ARBA00035100"/>
    </source>
</evidence>
<dbReference type="SMART" id="SM00260">
    <property type="entry name" value="CheW"/>
    <property type="match status" value="1"/>
</dbReference>
<dbReference type="PROSITE" id="PS50851">
    <property type="entry name" value="CHEW"/>
    <property type="match status" value="1"/>
</dbReference>
<dbReference type="InterPro" id="IPR036641">
    <property type="entry name" value="HPT_dom_sf"/>
</dbReference>
<feature type="domain" description="CheW-like" evidence="16">
    <location>
        <begin position="537"/>
        <end position="670"/>
    </location>
</feature>
<comment type="catalytic activity">
    <reaction evidence="1">
        <text>ATP + protein L-histidine = ADP + protein N-phospho-L-histidine.</text>
        <dbReference type="EC" id="2.7.13.3"/>
    </reaction>
</comment>
<dbReference type="Gene3D" id="2.30.30.40">
    <property type="entry name" value="SH3 Domains"/>
    <property type="match status" value="1"/>
</dbReference>
<keyword evidence="10 18" id="KW-0418">Kinase</keyword>
<dbReference type="InterPro" id="IPR037052">
    <property type="entry name" value="CheA-like_P2_sf"/>
</dbReference>
<keyword evidence="6" id="KW-0145">Chemotaxis</keyword>
<dbReference type="Pfam" id="PF07194">
    <property type="entry name" value="P2"/>
    <property type="match status" value="1"/>
</dbReference>
<dbReference type="SMART" id="SM00073">
    <property type="entry name" value="HPT"/>
    <property type="match status" value="1"/>
</dbReference>
<evidence type="ECO:0000313" key="18">
    <source>
        <dbReference type="EMBL" id="AEF18030.1"/>
    </source>
</evidence>
<dbReference type="Proteomes" id="UP000007239">
    <property type="component" value="Chromosome"/>
</dbReference>
<proteinExistence type="predicted"/>
<dbReference type="EMBL" id="CP002739">
    <property type="protein sequence ID" value="AEF18030.1"/>
    <property type="molecule type" value="Genomic_DNA"/>
</dbReference>
<dbReference type="SMART" id="SM00387">
    <property type="entry name" value="HATPase_c"/>
    <property type="match status" value="1"/>
</dbReference>
<dbReference type="Pfam" id="PF02518">
    <property type="entry name" value="HATPase_c"/>
    <property type="match status" value="1"/>
</dbReference>
<evidence type="ECO:0000259" key="16">
    <source>
        <dbReference type="PROSITE" id="PS50851"/>
    </source>
</evidence>
<dbReference type="GO" id="GO:0000155">
    <property type="term" value="F:phosphorelay sensor kinase activity"/>
    <property type="evidence" value="ECO:0007669"/>
    <property type="project" value="InterPro"/>
</dbReference>
<feature type="domain" description="HPt" evidence="17">
    <location>
        <begin position="1"/>
        <end position="104"/>
    </location>
</feature>
<dbReference type="InterPro" id="IPR004105">
    <property type="entry name" value="CheA-like_dim"/>
</dbReference>
<dbReference type="Gene3D" id="3.30.70.1110">
    <property type="entry name" value="Histidine kinase CheA-like, P2 response regulator-binding domain"/>
    <property type="match status" value="1"/>
</dbReference>
<evidence type="ECO:0000256" key="6">
    <source>
        <dbReference type="ARBA" id="ARBA00022500"/>
    </source>
</evidence>
<dbReference type="InterPro" id="IPR036061">
    <property type="entry name" value="CheW-like_dom_sf"/>
</dbReference>
<keyword evidence="7 14" id="KW-0597">Phosphoprotein</keyword>
<keyword evidence="11" id="KW-0067">ATP-binding</keyword>
<evidence type="ECO:0000256" key="2">
    <source>
        <dbReference type="ARBA" id="ARBA00004496"/>
    </source>
</evidence>
<dbReference type="GO" id="GO:0006935">
    <property type="term" value="P:chemotaxis"/>
    <property type="evidence" value="ECO:0007669"/>
    <property type="project" value="UniProtKB-KW"/>
</dbReference>
<evidence type="ECO:0000256" key="10">
    <source>
        <dbReference type="ARBA" id="ARBA00022777"/>
    </source>
</evidence>
<dbReference type="SUPFAM" id="SSF47384">
    <property type="entry name" value="Homodimeric domain of signal transducing histidine kinase"/>
    <property type="match status" value="1"/>
</dbReference>
<dbReference type="Pfam" id="PF01584">
    <property type="entry name" value="CheW"/>
    <property type="match status" value="1"/>
</dbReference>
<dbReference type="InterPro" id="IPR004358">
    <property type="entry name" value="Sig_transdc_His_kin-like_C"/>
</dbReference>
<dbReference type="Pfam" id="PF01627">
    <property type="entry name" value="Hpt"/>
    <property type="match status" value="1"/>
</dbReference>
<dbReference type="FunFam" id="3.30.565.10:FF:000016">
    <property type="entry name" value="Chemotaxis protein CheA, putative"/>
    <property type="match status" value="1"/>
</dbReference>
<dbReference type="HOGENOM" id="CLU_000650_3_6_9"/>
<dbReference type="Gene3D" id="1.10.287.560">
    <property type="entry name" value="Histidine kinase CheA-like, homodimeric domain"/>
    <property type="match status" value="1"/>
</dbReference>
<dbReference type="InterPro" id="IPR035891">
    <property type="entry name" value="CheY-binding_CheA"/>
</dbReference>
<evidence type="ECO:0000256" key="9">
    <source>
        <dbReference type="ARBA" id="ARBA00022741"/>
    </source>
</evidence>
<dbReference type="SUPFAM" id="SSF55874">
    <property type="entry name" value="ATPase domain of HSP90 chaperone/DNA topoisomerase II/histidine kinase"/>
    <property type="match status" value="1"/>
</dbReference>
<evidence type="ECO:0000256" key="14">
    <source>
        <dbReference type="PROSITE-ProRule" id="PRU00110"/>
    </source>
</evidence>
<dbReference type="STRING" id="858215.Thexy_2014"/>
<evidence type="ECO:0000256" key="4">
    <source>
        <dbReference type="ARBA" id="ARBA00021495"/>
    </source>
</evidence>
<dbReference type="Gene3D" id="3.30.565.10">
    <property type="entry name" value="Histidine kinase-like ATPase, C-terminal domain"/>
    <property type="match status" value="1"/>
</dbReference>
<evidence type="ECO:0000256" key="1">
    <source>
        <dbReference type="ARBA" id="ARBA00000085"/>
    </source>
</evidence>
<dbReference type="PANTHER" id="PTHR43395:SF10">
    <property type="entry name" value="CHEMOTAXIS PROTEIN CHEA"/>
    <property type="match status" value="1"/>
</dbReference>
<dbReference type="InterPro" id="IPR036097">
    <property type="entry name" value="HisK_dim/P_sf"/>
</dbReference>
<dbReference type="PROSITE" id="PS50894">
    <property type="entry name" value="HPT"/>
    <property type="match status" value="1"/>
</dbReference>
<dbReference type="SMART" id="SM01231">
    <property type="entry name" value="H-kinase_dim"/>
    <property type="match status" value="1"/>
</dbReference>
<dbReference type="SUPFAM" id="SSF55052">
    <property type="entry name" value="CheY-binding domain of CheA"/>
    <property type="match status" value="1"/>
</dbReference>
<evidence type="ECO:0000256" key="12">
    <source>
        <dbReference type="ARBA" id="ARBA00023012"/>
    </source>
</evidence>
<dbReference type="AlphaFoldDB" id="F6BK09"/>
<dbReference type="CDD" id="cd00731">
    <property type="entry name" value="CheA_reg"/>
    <property type="match status" value="1"/>
</dbReference>
<dbReference type="PRINTS" id="PR00344">
    <property type="entry name" value="BCTRLSENSOR"/>
</dbReference>
<keyword evidence="12" id="KW-0902">Two-component regulatory system</keyword>
<dbReference type="InterPro" id="IPR010808">
    <property type="entry name" value="CheA_P2-bd"/>
</dbReference>
<dbReference type="InterPro" id="IPR008207">
    <property type="entry name" value="Sig_transdc_His_kin_Hpt_dom"/>
</dbReference>
<evidence type="ECO:0000313" key="19">
    <source>
        <dbReference type="Proteomes" id="UP000007239"/>
    </source>
</evidence>
<reference evidence="18" key="1">
    <citation type="submission" date="2011-05" db="EMBL/GenBank/DDBJ databases">
        <title>Complete sequence of Thermoanaerobacterium xylanolyticum LX-11.</title>
        <authorList>
            <consortium name="US DOE Joint Genome Institute"/>
            <person name="Lucas S."/>
            <person name="Han J."/>
            <person name="Lapidus A."/>
            <person name="Cheng J.-F."/>
            <person name="Goodwin L."/>
            <person name="Pitluck S."/>
            <person name="Peters L."/>
            <person name="Mikhailova N."/>
            <person name="Lu M."/>
            <person name="Han C."/>
            <person name="Tapia R."/>
            <person name="Land M."/>
            <person name="Hauser L."/>
            <person name="Kyrpides N."/>
            <person name="Ivanova N."/>
            <person name="Pagani I."/>
            <person name="Hemme C."/>
            <person name="Woyke T."/>
        </authorList>
    </citation>
    <scope>NUCLEOTIDE SEQUENCE</scope>
    <source>
        <strain evidence="18">LX-11</strain>
    </source>
</reference>
<organism evidence="18 19">
    <name type="scientific">Thermoanaerobacterium xylanolyticum (strain ATCC 49914 / DSM 7097 / LX-11)</name>
    <dbReference type="NCBI Taxonomy" id="858215"/>
    <lineage>
        <taxon>Bacteria</taxon>
        <taxon>Bacillati</taxon>
        <taxon>Bacillota</taxon>
        <taxon>Clostridia</taxon>
        <taxon>Thermoanaerobacterales</taxon>
        <taxon>Thermoanaerobacteraceae</taxon>
        <taxon>Thermoanaerobacterium</taxon>
    </lineage>
</organism>
<dbReference type="InterPro" id="IPR002545">
    <property type="entry name" value="CheW-lke_dom"/>
</dbReference>
<gene>
    <name evidence="18" type="ordered locus">Thexy_2014</name>
</gene>
<dbReference type="Pfam" id="PF02895">
    <property type="entry name" value="H-kinase_dim"/>
    <property type="match status" value="1"/>
</dbReference>
<keyword evidence="9" id="KW-0547">Nucleotide-binding</keyword>
<dbReference type="GO" id="GO:0005737">
    <property type="term" value="C:cytoplasm"/>
    <property type="evidence" value="ECO:0007669"/>
    <property type="project" value="UniProtKB-SubCell"/>
</dbReference>
<sequence length="674" mass="76590">MYDTPEFIRAFLDEVDEQLQLFEENILKLEQNANDDEIIKTLFRVAHTLKGSSAAMGFEKMKILTHEMEDVLDKIRSGNIKVAKPVIDVLFRCLDVLKSLKEEFSSNGEMKTDITLILSELHKYMSDDQLLKENMNSETNKEFKLDLEQQIQAQQAAASGLNVFVCEVKLKKDCAMKAIRAFLILNFLNQLGTVIKSEPDMTDVNDNIDVENISYLLITEFDKEELKVRVLDRMLEIESFNVDLFDLSLINSQLDNVNNVTKSNVYEGQTPDETKNKANQTVRVDIGRLEKMMEMVGELVIEKSRITQIVSSLHERYNSDNSFEDLEEISNQISRITNELQELVLKVRMLPIKQLFSRIPRLVRDLSNSLNKEIELVIEGEDTELDKTIIEDLADPLVHLIRNAADHGIETPDERLKAGKSPKGTIRVNAYHQENQFILTVQDDGRGINLNKVKEVALKKGIISRQDADLLNEKEILELIFKPGFSTSQSVSDISGRGVGMDIVRNNINKLNGVIEVETKEWEGTKFIIKLPLTLAILNGLLIRINNEIYAIPVSNVIEIVRLNEKEIKKVKKQDVVIIRERTISLIWLHDYFRVPRKRKNKNIIIVILGIAEKRFGLVVDELIGNQEIVVKNFSSYIGKLDIFSGATILGDGNVACILDVAGIVKTTASKKNL</sequence>
<evidence type="ECO:0000256" key="8">
    <source>
        <dbReference type="ARBA" id="ARBA00022679"/>
    </source>
</evidence>
<dbReference type="SUPFAM" id="SSF50341">
    <property type="entry name" value="CheW-like"/>
    <property type="match status" value="1"/>
</dbReference>
<dbReference type="eggNOG" id="COG0643">
    <property type="taxonomic scope" value="Bacteria"/>
</dbReference>